<keyword evidence="6" id="KW-1185">Reference proteome</keyword>
<dbReference type="GO" id="GO:0009847">
    <property type="term" value="P:spore germination"/>
    <property type="evidence" value="ECO:0007669"/>
    <property type="project" value="InterPro"/>
</dbReference>
<feature type="transmembrane region" description="Helical" evidence="4">
    <location>
        <begin position="319"/>
        <end position="341"/>
    </location>
</feature>
<dbReference type="InterPro" id="IPR050768">
    <property type="entry name" value="UPF0353/GerABKA_families"/>
</dbReference>
<dbReference type="InterPro" id="IPR004995">
    <property type="entry name" value="Spore_Ger"/>
</dbReference>
<comment type="caution">
    <text evidence="5">The sequence shown here is derived from an EMBL/GenBank/DDBJ whole genome shotgun (WGS) entry which is preliminary data.</text>
</comment>
<dbReference type="EMBL" id="QPJT01000001">
    <property type="protein sequence ID" value="RCX20974.1"/>
    <property type="molecule type" value="Genomic_DNA"/>
</dbReference>
<evidence type="ECO:0000256" key="1">
    <source>
        <dbReference type="ARBA" id="ARBA00005278"/>
    </source>
</evidence>
<comment type="similarity">
    <text evidence="1">Belongs to the GerABKA family.</text>
</comment>
<proteinExistence type="inferred from homology"/>
<dbReference type="PANTHER" id="PTHR22550:SF5">
    <property type="entry name" value="LEUCINE ZIPPER PROTEIN 4"/>
    <property type="match status" value="1"/>
</dbReference>
<accession>A0A369BMR9</accession>
<feature type="region of interest" description="Disordered" evidence="3">
    <location>
        <begin position="504"/>
        <end position="528"/>
    </location>
</feature>
<dbReference type="PIRSF" id="PIRSF005690">
    <property type="entry name" value="GerBA"/>
    <property type="match status" value="1"/>
</dbReference>
<feature type="transmembrane region" description="Helical" evidence="4">
    <location>
        <begin position="442"/>
        <end position="468"/>
    </location>
</feature>
<organism evidence="5 6">
    <name type="scientific">Anaerobacterium chartisolvens</name>
    <dbReference type="NCBI Taxonomy" id="1297424"/>
    <lineage>
        <taxon>Bacteria</taxon>
        <taxon>Bacillati</taxon>
        <taxon>Bacillota</taxon>
        <taxon>Clostridia</taxon>
        <taxon>Eubacteriales</taxon>
        <taxon>Oscillospiraceae</taxon>
        <taxon>Anaerobacterium</taxon>
    </lineage>
</organism>
<keyword evidence="4" id="KW-1133">Transmembrane helix</keyword>
<dbReference type="Proteomes" id="UP000253034">
    <property type="component" value="Unassembled WGS sequence"/>
</dbReference>
<dbReference type="RefSeq" id="WP_114295920.1">
    <property type="nucleotide sequence ID" value="NZ_QPJT01000001.1"/>
</dbReference>
<evidence type="ECO:0000313" key="5">
    <source>
        <dbReference type="EMBL" id="RCX20974.1"/>
    </source>
</evidence>
<dbReference type="AlphaFoldDB" id="A0A369BMR9"/>
<dbReference type="GO" id="GO:0016020">
    <property type="term" value="C:membrane"/>
    <property type="evidence" value="ECO:0007669"/>
    <property type="project" value="InterPro"/>
</dbReference>
<sequence length="528" mass="58161">MFRYILRKVAFLSTCGKNSNEKYKYKEVEENRLCTDIDQNLEALKNILGSSNDIITREFVFAGEGRVKGLLVFIEDLVDNKIINESIIKPLISGTPLIYKKENADNVNVVKSEMLSVGDVKQENSMDEIVYSCLSGDTVLLIDGSAEALIIASQGGENRGVEESKTESVVRGPRESFSEDLRTNTSLLRRKIKNPDLTLEKMKIGRRTGTMVCISYIKNLAAPELIEEVRRRLKAIDTDAILESGYIEQFIEDAPFSIFPTVSHSEKPDVIAAKILEGRAAIMIDRTPFALTVPMLFIEDFQSPEDYYSRPYFSSFIRIIRFLSFLISILAPATYVALTTFHQELIPTNLLLTMAAAREGTPFPSVLEAGIMVITFEILKEAGIRLPRPVGQAISIVGALVVGESAVSAGLIGAPMVIVVAITAVSSFVVPFQSDTGSILRIILLGLAGFMGAVGIMMGLLVLIVHLASLRSFGAPYFSPLAPHNASGMKDTAIRAPIWLMDTRPSSIDRDKRRRQAAHSKPEPPKKQ</sequence>
<gene>
    <name evidence="5" type="ORF">DFR58_101178</name>
</gene>
<keyword evidence="2 4" id="KW-0472">Membrane</keyword>
<name>A0A369BMR9_9FIRM</name>
<evidence type="ECO:0000256" key="3">
    <source>
        <dbReference type="SAM" id="MobiDB-lite"/>
    </source>
</evidence>
<dbReference type="PANTHER" id="PTHR22550">
    <property type="entry name" value="SPORE GERMINATION PROTEIN"/>
    <property type="match status" value="1"/>
</dbReference>
<evidence type="ECO:0000256" key="2">
    <source>
        <dbReference type="ARBA" id="ARBA00023136"/>
    </source>
</evidence>
<evidence type="ECO:0000313" key="6">
    <source>
        <dbReference type="Proteomes" id="UP000253034"/>
    </source>
</evidence>
<keyword evidence="4" id="KW-0812">Transmembrane</keyword>
<reference evidence="5 6" key="1">
    <citation type="submission" date="2018-07" db="EMBL/GenBank/DDBJ databases">
        <title>Genomic Encyclopedia of Type Strains, Phase IV (KMG-IV): sequencing the most valuable type-strain genomes for metagenomic binning, comparative biology and taxonomic classification.</title>
        <authorList>
            <person name="Goeker M."/>
        </authorList>
    </citation>
    <scope>NUCLEOTIDE SEQUENCE [LARGE SCALE GENOMIC DNA]</scope>
    <source>
        <strain evidence="5 6">DSM 27016</strain>
    </source>
</reference>
<dbReference type="Pfam" id="PF03323">
    <property type="entry name" value="GerA"/>
    <property type="match status" value="1"/>
</dbReference>
<dbReference type="OrthoDB" id="9772630at2"/>
<protein>
    <submittedName>
        <fullName evidence="5">Spore germination protein KA</fullName>
    </submittedName>
</protein>
<feature type="transmembrane region" description="Helical" evidence="4">
    <location>
        <begin position="409"/>
        <end position="430"/>
    </location>
</feature>
<evidence type="ECO:0000256" key="4">
    <source>
        <dbReference type="SAM" id="Phobius"/>
    </source>
</evidence>